<proteinExistence type="predicted"/>
<dbReference type="InterPro" id="IPR029063">
    <property type="entry name" value="SAM-dependent_MTases_sf"/>
</dbReference>
<accession>A0A3B0ST32</accession>
<gene>
    <name evidence="3" type="ORF">MNBD_ALPHA02-1328</name>
</gene>
<evidence type="ECO:0000256" key="1">
    <source>
        <dbReference type="ARBA" id="ARBA00022679"/>
    </source>
</evidence>
<reference evidence="3" key="1">
    <citation type="submission" date="2018-06" db="EMBL/GenBank/DDBJ databases">
        <authorList>
            <person name="Zhirakovskaya E."/>
        </authorList>
    </citation>
    <scope>NUCLEOTIDE SEQUENCE</scope>
</reference>
<dbReference type="CDD" id="cd02440">
    <property type="entry name" value="AdoMet_MTases"/>
    <property type="match status" value="1"/>
</dbReference>
<keyword evidence="1" id="KW-0808">Transferase</keyword>
<dbReference type="EMBL" id="UOED01000122">
    <property type="protein sequence ID" value="VAV97955.1"/>
    <property type="molecule type" value="Genomic_DNA"/>
</dbReference>
<dbReference type="Pfam" id="PF08241">
    <property type="entry name" value="Methyltransf_11"/>
    <property type="match status" value="1"/>
</dbReference>
<dbReference type="PANTHER" id="PTHR44068:SF11">
    <property type="entry name" value="GERANYL DIPHOSPHATE 2-C-METHYLTRANSFERASE"/>
    <property type="match status" value="1"/>
</dbReference>
<dbReference type="PANTHER" id="PTHR44068">
    <property type="entry name" value="ZGC:194242"/>
    <property type="match status" value="1"/>
</dbReference>
<dbReference type="GO" id="GO:0008757">
    <property type="term" value="F:S-adenosylmethionine-dependent methyltransferase activity"/>
    <property type="evidence" value="ECO:0007669"/>
    <property type="project" value="InterPro"/>
</dbReference>
<dbReference type="InterPro" id="IPR050447">
    <property type="entry name" value="Erg6_SMT_methyltransf"/>
</dbReference>
<dbReference type="AlphaFoldDB" id="A0A3B0ST32"/>
<evidence type="ECO:0000259" key="2">
    <source>
        <dbReference type="Pfam" id="PF08241"/>
    </source>
</evidence>
<evidence type="ECO:0000313" key="3">
    <source>
        <dbReference type="EMBL" id="VAV97955.1"/>
    </source>
</evidence>
<dbReference type="SUPFAM" id="SSF53335">
    <property type="entry name" value="S-adenosyl-L-methionine-dependent methyltransferases"/>
    <property type="match status" value="1"/>
</dbReference>
<feature type="domain" description="Methyltransferase type 11" evidence="2">
    <location>
        <begin position="69"/>
        <end position="168"/>
    </location>
</feature>
<organism evidence="3">
    <name type="scientific">hydrothermal vent metagenome</name>
    <dbReference type="NCBI Taxonomy" id="652676"/>
    <lineage>
        <taxon>unclassified sequences</taxon>
        <taxon>metagenomes</taxon>
        <taxon>ecological metagenomes</taxon>
    </lineage>
</organism>
<dbReference type="Gene3D" id="3.40.50.150">
    <property type="entry name" value="Vaccinia Virus protein VP39"/>
    <property type="match status" value="1"/>
</dbReference>
<name>A0A3B0ST32_9ZZZZ</name>
<dbReference type="InterPro" id="IPR013216">
    <property type="entry name" value="Methyltransf_11"/>
</dbReference>
<protein>
    <recommendedName>
        <fullName evidence="2">Methyltransferase type 11 domain-containing protein</fullName>
    </recommendedName>
</protein>
<sequence length="282" mass="30168">MTDTSLVLSHYEKPGLLDRILTGLEKMKLTPAQATVEILGPVDEFHIRGAGATADLVNMLDVDAKAHVLDAGSGLGGPARRLASMRGCRVTGIDLTTEYCDVAETLTEWTGLSECVSFRQGDVTDMSNTQNATYDAAWTIHVGMNIADRRGFYSEIARVLKPGARFIIYDIFSTGKGEIEFPVPWAEAAAASHLFTIDEVKTTLEAVGFTITGEQDDTDAGIAFITKGLKTTMAAGQPMALGLHLVPGPKTPVMIANVQKNLADGLISLNILICEKPRGAQS</sequence>